<protein>
    <submittedName>
        <fullName evidence="1">Uncharacterized protein</fullName>
    </submittedName>
</protein>
<evidence type="ECO:0000313" key="1">
    <source>
        <dbReference type="EMBL" id="KAJ7749148.1"/>
    </source>
</evidence>
<evidence type="ECO:0000313" key="2">
    <source>
        <dbReference type="Proteomes" id="UP001215598"/>
    </source>
</evidence>
<keyword evidence="2" id="KW-1185">Reference proteome</keyword>
<comment type="caution">
    <text evidence="1">The sequence shown here is derived from an EMBL/GenBank/DDBJ whole genome shotgun (WGS) entry which is preliminary data.</text>
</comment>
<sequence>MASKTWATTEQTTWLHTWMPEFVRRQAAHKLHLFWPAMLEAWAWVHKWPEHATLGLPLPSDPAARALTADKLAAVGAAIKDKKAKLENWFCYQRSKLSHATGGAAMASTATAGPASGSTAARIQAMFNFGVPKRRHVHQPVEIFQRHNPQLLYPCNPVFQFFPLSVPVALKLTPIVLPSPPDTSLRTLSYPAPFR</sequence>
<accession>A0AAD7N7F5</accession>
<dbReference type="EMBL" id="JARKIB010000070">
    <property type="protein sequence ID" value="KAJ7749148.1"/>
    <property type="molecule type" value="Genomic_DNA"/>
</dbReference>
<proteinExistence type="predicted"/>
<reference evidence="1" key="1">
    <citation type="submission" date="2023-03" db="EMBL/GenBank/DDBJ databases">
        <title>Massive genome expansion in bonnet fungi (Mycena s.s.) driven by repeated elements and novel gene families across ecological guilds.</title>
        <authorList>
            <consortium name="Lawrence Berkeley National Laboratory"/>
            <person name="Harder C.B."/>
            <person name="Miyauchi S."/>
            <person name="Viragh M."/>
            <person name="Kuo A."/>
            <person name="Thoen E."/>
            <person name="Andreopoulos B."/>
            <person name="Lu D."/>
            <person name="Skrede I."/>
            <person name="Drula E."/>
            <person name="Henrissat B."/>
            <person name="Morin E."/>
            <person name="Kohler A."/>
            <person name="Barry K."/>
            <person name="LaButti K."/>
            <person name="Morin E."/>
            <person name="Salamov A."/>
            <person name="Lipzen A."/>
            <person name="Mereny Z."/>
            <person name="Hegedus B."/>
            <person name="Baldrian P."/>
            <person name="Stursova M."/>
            <person name="Weitz H."/>
            <person name="Taylor A."/>
            <person name="Grigoriev I.V."/>
            <person name="Nagy L.G."/>
            <person name="Martin F."/>
            <person name="Kauserud H."/>
        </authorList>
    </citation>
    <scope>NUCLEOTIDE SEQUENCE</scope>
    <source>
        <strain evidence="1">CBHHK182m</strain>
    </source>
</reference>
<dbReference type="AlphaFoldDB" id="A0AAD7N7F5"/>
<dbReference type="Proteomes" id="UP001215598">
    <property type="component" value="Unassembled WGS sequence"/>
</dbReference>
<name>A0AAD7N7F5_9AGAR</name>
<organism evidence="1 2">
    <name type="scientific">Mycena metata</name>
    <dbReference type="NCBI Taxonomy" id="1033252"/>
    <lineage>
        <taxon>Eukaryota</taxon>
        <taxon>Fungi</taxon>
        <taxon>Dikarya</taxon>
        <taxon>Basidiomycota</taxon>
        <taxon>Agaricomycotina</taxon>
        <taxon>Agaricomycetes</taxon>
        <taxon>Agaricomycetidae</taxon>
        <taxon>Agaricales</taxon>
        <taxon>Marasmiineae</taxon>
        <taxon>Mycenaceae</taxon>
        <taxon>Mycena</taxon>
    </lineage>
</organism>
<gene>
    <name evidence="1" type="ORF">B0H16DRAFT_1725189</name>
</gene>